<proteinExistence type="predicted"/>
<evidence type="ECO:0000256" key="3">
    <source>
        <dbReference type="ARBA" id="ARBA00022597"/>
    </source>
</evidence>
<evidence type="ECO:0000313" key="11">
    <source>
        <dbReference type="EMBL" id="GIG73372.1"/>
    </source>
</evidence>
<dbReference type="InterPro" id="IPR003593">
    <property type="entry name" value="AAA+_ATPase"/>
</dbReference>
<evidence type="ECO:0000256" key="5">
    <source>
        <dbReference type="ARBA" id="ARBA00022741"/>
    </source>
</evidence>
<dbReference type="PANTHER" id="PTHR43790">
    <property type="entry name" value="CARBOHYDRATE TRANSPORT ATP-BINDING PROTEIN MG119-RELATED"/>
    <property type="match status" value="1"/>
</dbReference>
<dbReference type="Proteomes" id="UP000653674">
    <property type="component" value="Unassembled WGS sequence"/>
</dbReference>
<feature type="domain" description="ABC transporter" evidence="10">
    <location>
        <begin position="3"/>
        <end position="239"/>
    </location>
</feature>
<feature type="domain" description="ABC transporter" evidence="10">
    <location>
        <begin position="251"/>
        <end position="495"/>
    </location>
</feature>
<dbReference type="AlphaFoldDB" id="A0A8J3LKA5"/>
<keyword evidence="6 11" id="KW-0067">ATP-binding</keyword>
<dbReference type="InterPro" id="IPR050107">
    <property type="entry name" value="ABC_carbohydrate_import_ATPase"/>
</dbReference>
<dbReference type="GO" id="GO:0005524">
    <property type="term" value="F:ATP binding"/>
    <property type="evidence" value="ECO:0007669"/>
    <property type="project" value="UniProtKB-KW"/>
</dbReference>
<keyword evidence="3" id="KW-0762">Sugar transport</keyword>
<dbReference type="GO" id="GO:0016887">
    <property type="term" value="F:ATP hydrolysis activity"/>
    <property type="evidence" value="ECO:0007669"/>
    <property type="project" value="InterPro"/>
</dbReference>
<dbReference type="SMART" id="SM00382">
    <property type="entry name" value="AAA"/>
    <property type="match status" value="2"/>
</dbReference>
<dbReference type="RefSeq" id="WP_168076632.1">
    <property type="nucleotide sequence ID" value="NZ_BAAAQJ010000002.1"/>
</dbReference>
<evidence type="ECO:0000256" key="6">
    <source>
        <dbReference type="ARBA" id="ARBA00022840"/>
    </source>
</evidence>
<dbReference type="PANTHER" id="PTHR43790:SF3">
    <property type="entry name" value="D-ALLOSE IMPORT ATP-BINDING PROTEIN ALSA-RELATED"/>
    <property type="match status" value="1"/>
</dbReference>
<evidence type="ECO:0000259" key="10">
    <source>
        <dbReference type="PROSITE" id="PS50893"/>
    </source>
</evidence>
<comment type="caution">
    <text evidence="11">The sequence shown here is derived from an EMBL/GenBank/DDBJ whole genome shotgun (WGS) entry which is preliminary data.</text>
</comment>
<keyword evidence="4" id="KW-0677">Repeat</keyword>
<feature type="compositionally biased region" description="Basic and acidic residues" evidence="9">
    <location>
        <begin position="311"/>
        <end position="320"/>
    </location>
</feature>
<keyword evidence="1" id="KW-0813">Transport</keyword>
<keyword evidence="5" id="KW-0547">Nucleotide-binding</keyword>
<evidence type="ECO:0000313" key="12">
    <source>
        <dbReference type="Proteomes" id="UP000653674"/>
    </source>
</evidence>
<feature type="region of interest" description="Disordered" evidence="9">
    <location>
        <begin position="300"/>
        <end position="320"/>
    </location>
</feature>
<evidence type="ECO:0000256" key="2">
    <source>
        <dbReference type="ARBA" id="ARBA00022475"/>
    </source>
</evidence>
<sequence>MTIVFDGISKSFGGTRALDGIDLRVEAGTIHALVGENGAGKSTCLGVLAGRVTPDSGTVTVAERPHPFGSPRQAARAGVAAIYQELSVVPTLTALENVFLGQERRRASVFEDRRRMREQYRALCARLDVAIAPAQPVAELSIGDQQMIEIMRALVGTPTAILLDEPTAALGPRERSVLYRVVRELKADGVTIIFVSHNLDEVLDLADHATVFRDGRISESRPTAEWTKADLTRAMVGHSLSPAIRTEQRNTRPRELLAVENLTVGSKIQNLSLSLAEGEVVGIAGLVGSGRTTLLRALAGDTPPASGSMRLHGDPRRWPRSVREARRAGIALLTEDRKRSGLFAEATSSDNLLISNLGAVSRLGVVSGSRSVAASRSAATAVRLSEQRLSSPVGVLSGGNQQKVLLARAVHFQPKVFLADEPNRGVDVGAKAEIAASLRGMAAQGSAILVVSSEFEDLYELCDRVLVMWRGTLVAELIGPEITIDAMVSKVFGPGGAVR</sequence>
<evidence type="ECO:0000256" key="9">
    <source>
        <dbReference type="SAM" id="MobiDB-lite"/>
    </source>
</evidence>
<keyword evidence="7" id="KW-1278">Translocase</keyword>
<dbReference type="InterPro" id="IPR027417">
    <property type="entry name" value="P-loop_NTPase"/>
</dbReference>
<dbReference type="PROSITE" id="PS50893">
    <property type="entry name" value="ABC_TRANSPORTER_2"/>
    <property type="match status" value="2"/>
</dbReference>
<dbReference type="CDD" id="cd03215">
    <property type="entry name" value="ABC_Carb_Monos_II"/>
    <property type="match status" value="1"/>
</dbReference>
<dbReference type="Gene3D" id="3.40.50.300">
    <property type="entry name" value="P-loop containing nucleotide triphosphate hydrolases"/>
    <property type="match status" value="2"/>
</dbReference>
<accession>A0A8J3LKA5</accession>
<evidence type="ECO:0000256" key="7">
    <source>
        <dbReference type="ARBA" id="ARBA00022967"/>
    </source>
</evidence>
<dbReference type="InterPro" id="IPR003439">
    <property type="entry name" value="ABC_transporter-like_ATP-bd"/>
</dbReference>
<keyword evidence="2" id="KW-1003">Cell membrane</keyword>
<organism evidence="11 12">
    <name type="scientific">Planosporangium flavigriseum</name>
    <dbReference type="NCBI Taxonomy" id="373681"/>
    <lineage>
        <taxon>Bacteria</taxon>
        <taxon>Bacillati</taxon>
        <taxon>Actinomycetota</taxon>
        <taxon>Actinomycetes</taxon>
        <taxon>Micromonosporales</taxon>
        <taxon>Micromonosporaceae</taxon>
        <taxon>Planosporangium</taxon>
    </lineage>
</organism>
<evidence type="ECO:0000256" key="8">
    <source>
        <dbReference type="ARBA" id="ARBA00023136"/>
    </source>
</evidence>
<dbReference type="Pfam" id="PF00005">
    <property type="entry name" value="ABC_tran"/>
    <property type="match status" value="2"/>
</dbReference>
<evidence type="ECO:0000256" key="1">
    <source>
        <dbReference type="ARBA" id="ARBA00022448"/>
    </source>
</evidence>
<dbReference type="CDD" id="cd03216">
    <property type="entry name" value="ABC_Carb_Monos_I"/>
    <property type="match status" value="1"/>
</dbReference>
<keyword evidence="12" id="KW-1185">Reference proteome</keyword>
<name>A0A8J3LKA5_9ACTN</name>
<evidence type="ECO:0000256" key="4">
    <source>
        <dbReference type="ARBA" id="ARBA00022737"/>
    </source>
</evidence>
<dbReference type="EMBL" id="BONU01000008">
    <property type="protein sequence ID" value="GIG73372.1"/>
    <property type="molecule type" value="Genomic_DNA"/>
</dbReference>
<gene>
    <name evidence="11" type="ORF">Pfl04_17760</name>
</gene>
<protein>
    <submittedName>
        <fullName evidence="11">Sugar ABC transporter ATP-binding protein</fullName>
    </submittedName>
</protein>
<keyword evidence="8" id="KW-0472">Membrane</keyword>
<dbReference type="PROSITE" id="PS00211">
    <property type="entry name" value="ABC_TRANSPORTER_1"/>
    <property type="match status" value="1"/>
</dbReference>
<dbReference type="InterPro" id="IPR017871">
    <property type="entry name" value="ABC_transporter-like_CS"/>
</dbReference>
<reference evidence="11" key="1">
    <citation type="submission" date="2021-01" db="EMBL/GenBank/DDBJ databases">
        <title>Whole genome shotgun sequence of Planosporangium flavigriseum NBRC 105377.</title>
        <authorList>
            <person name="Komaki H."/>
            <person name="Tamura T."/>
        </authorList>
    </citation>
    <scope>NUCLEOTIDE SEQUENCE</scope>
    <source>
        <strain evidence="11">NBRC 105377</strain>
    </source>
</reference>
<dbReference type="SUPFAM" id="SSF52540">
    <property type="entry name" value="P-loop containing nucleoside triphosphate hydrolases"/>
    <property type="match status" value="2"/>
</dbReference>